<proteinExistence type="predicted"/>
<sequence>MPPAPADATILPEPHPLTDGRMTMTSSEIIVTATIWLLTAIGGFFALRGARRRRRSSALPDRHHE</sequence>
<comment type="caution">
    <text evidence="2">The sequence shown here is derived from an EMBL/GenBank/DDBJ whole genome shotgun (WGS) entry which is preliminary data.</text>
</comment>
<keyword evidence="1" id="KW-1133">Transmembrane helix</keyword>
<feature type="transmembrane region" description="Helical" evidence="1">
    <location>
        <begin position="29"/>
        <end position="47"/>
    </location>
</feature>
<dbReference type="EMBL" id="DSOV01000070">
    <property type="protein sequence ID" value="HEN43634.1"/>
    <property type="molecule type" value="Genomic_DNA"/>
</dbReference>
<gene>
    <name evidence="2" type="ORF">ENQ87_14935</name>
</gene>
<dbReference type="AlphaFoldDB" id="A0A831U3X3"/>
<evidence type="ECO:0000256" key="1">
    <source>
        <dbReference type="SAM" id="Phobius"/>
    </source>
</evidence>
<reference evidence="2" key="1">
    <citation type="journal article" date="2020" name="mSystems">
        <title>Genome- and Community-Level Interaction Insights into Carbon Utilization and Element Cycling Functions of Hydrothermarchaeota in Hydrothermal Sediment.</title>
        <authorList>
            <person name="Zhou Z."/>
            <person name="Liu Y."/>
            <person name="Xu W."/>
            <person name="Pan J."/>
            <person name="Luo Z.H."/>
            <person name="Li M."/>
        </authorList>
    </citation>
    <scope>NUCLEOTIDE SEQUENCE [LARGE SCALE GENOMIC DNA]</scope>
    <source>
        <strain evidence="2">SpSt-349</strain>
    </source>
</reference>
<accession>A0A831U3X3</accession>
<protein>
    <submittedName>
        <fullName evidence="2">Uncharacterized protein</fullName>
    </submittedName>
</protein>
<organism evidence="2">
    <name type="scientific">Geobacter metallireducens</name>
    <dbReference type="NCBI Taxonomy" id="28232"/>
    <lineage>
        <taxon>Bacteria</taxon>
        <taxon>Pseudomonadati</taxon>
        <taxon>Thermodesulfobacteriota</taxon>
        <taxon>Desulfuromonadia</taxon>
        <taxon>Geobacterales</taxon>
        <taxon>Geobacteraceae</taxon>
        <taxon>Geobacter</taxon>
    </lineage>
</organism>
<keyword evidence="1" id="KW-0472">Membrane</keyword>
<name>A0A831U3X3_GEOME</name>
<keyword evidence="1" id="KW-0812">Transmembrane</keyword>
<evidence type="ECO:0000313" key="2">
    <source>
        <dbReference type="EMBL" id="HEN43634.1"/>
    </source>
</evidence>